<dbReference type="AlphaFoldDB" id="A0A218ZEQ0"/>
<feature type="compositionally biased region" description="Basic and acidic residues" evidence="1">
    <location>
        <begin position="94"/>
        <end position="104"/>
    </location>
</feature>
<evidence type="ECO:0000256" key="1">
    <source>
        <dbReference type="SAM" id="MobiDB-lite"/>
    </source>
</evidence>
<feature type="region of interest" description="Disordered" evidence="1">
    <location>
        <begin position="94"/>
        <end position="132"/>
    </location>
</feature>
<dbReference type="EMBL" id="MZNU01000046">
    <property type="protein sequence ID" value="OWP06468.1"/>
    <property type="molecule type" value="Genomic_DNA"/>
</dbReference>
<proteinExistence type="predicted"/>
<gene>
    <name evidence="2" type="ORF">B2J93_9241</name>
</gene>
<sequence>MPRPRNALVLPVDRCTPTPWHAVMTWKAPDTLRMDASTRHFHPTHARAGVSQRATHAPGHLRNGAPLALITSARGTMLPGHQYIMKSILLDEPDRSNVTRQQREKPKRLNPATGRTRSETDGRPGGSMLDPGPACSWSVWGRGSGRVGVPRSPGSVFAELAIEARVGMIYTWSD</sequence>
<comment type="caution">
    <text evidence="2">The sequence shown here is derived from an EMBL/GenBank/DDBJ whole genome shotgun (WGS) entry which is preliminary data.</text>
</comment>
<dbReference type="Proteomes" id="UP000242519">
    <property type="component" value="Unassembled WGS sequence"/>
</dbReference>
<accession>A0A218ZEQ0</accession>
<evidence type="ECO:0000313" key="3">
    <source>
        <dbReference type="Proteomes" id="UP000242519"/>
    </source>
</evidence>
<reference evidence="2 3" key="1">
    <citation type="submission" date="2017-04" db="EMBL/GenBank/DDBJ databases">
        <title>Draft genome sequence of Marssonina coronaria NL1: causal agent of apple blotch.</title>
        <authorList>
            <person name="Cheng Q."/>
        </authorList>
    </citation>
    <scope>NUCLEOTIDE SEQUENCE [LARGE SCALE GENOMIC DNA]</scope>
    <source>
        <strain evidence="2 3">NL1</strain>
    </source>
</reference>
<keyword evidence="3" id="KW-1185">Reference proteome</keyword>
<organism evidence="2 3">
    <name type="scientific">Diplocarpon coronariae</name>
    <dbReference type="NCBI Taxonomy" id="2795749"/>
    <lineage>
        <taxon>Eukaryota</taxon>
        <taxon>Fungi</taxon>
        <taxon>Dikarya</taxon>
        <taxon>Ascomycota</taxon>
        <taxon>Pezizomycotina</taxon>
        <taxon>Leotiomycetes</taxon>
        <taxon>Helotiales</taxon>
        <taxon>Drepanopezizaceae</taxon>
        <taxon>Diplocarpon</taxon>
    </lineage>
</organism>
<name>A0A218ZEQ0_9HELO</name>
<dbReference type="InParanoid" id="A0A218ZEQ0"/>
<evidence type="ECO:0000313" key="2">
    <source>
        <dbReference type="EMBL" id="OWP06468.1"/>
    </source>
</evidence>
<protein>
    <submittedName>
        <fullName evidence="2">Uncharacterized protein</fullName>
    </submittedName>
</protein>